<dbReference type="InterPro" id="IPR057887">
    <property type="entry name" value="IQUB_helical"/>
</dbReference>
<feature type="domain" description="IQ motif and ubiquitin-like" evidence="2">
    <location>
        <begin position="464"/>
        <end position="594"/>
    </location>
</feature>
<comment type="caution">
    <text evidence="3">The sequence shown here is derived from an EMBL/GenBank/DDBJ whole genome shotgun (WGS) entry which is preliminary data.</text>
</comment>
<reference evidence="3" key="1">
    <citation type="journal article" date="2021" name="Mol. Ecol. Resour.">
        <title>Apolygus lucorum genome provides insights into omnivorousness and mesophyll feeding.</title>
        <authorList>
            <person name="Liu Y."/>
            <person name="Liu H."/>
            <person name="Wang H."/>
            <person name="Huang T."/>
            <person name="Liu B."/>
            <person name="Yang B."/>
            <person name="Yin L."/>
            <person name="Li B."/>
            <person name="Zhang Y."/>
            <person name="Zhang S."/>
            <person name="Jiang F."/>
            <person name="Zhang X."/>
            <person name="Ren Y."/>
            <person name="Wang B."/>
            <person name="Wang S."/>
            <person name="Lu Y."/>
            <person name="Wu K."/>
            <person name="Fan W."/>
            <person name="Wang G."/>
        </authorList>
    </citation>
    <scope>NUCLEOTIDE SEQUENCE</scope>
    <source>
        <strain evidence="3">12Hb</strain>
    </source>
</reference>
<keyword evidence="4" id="KW-1185">Reference proteome</keyword>
<feature type="compositionally biased region" description="Acidic residues" evidence="1">
    <location>
        <begin position="65"/>
        <end position="87"/>
    </location>
</feature>
<dbReference type="Pfam" id="PF25805">
    <property type="entry name" value="IQUB"/>
    <property type="match status" value="1"/>
</dbReference>
<evidence type="ECO:0000259" key="2">
    <source>
        <dbReference type="Pfam" id="PF25805"/>
    </source>
</evidence>
<accession>A0A6A4J4R8</accession>
<dbReference type="EMBL" id="WIXP02000015">
    <property type="protein sequence ID" value="KAF6198805.1"/>
    <property type="molecule type" value="Genomic_DNA"/>
</dbReference>
<evidence type="ECO:0000313" key="4">
    <source>
        <dbReference type="Proteomes" id="UP000466442"/>
    </source>
</evidence>
<dbReference type="GO" id="GO:0060271">
    <property type="term" value="P:cilium assembly"/>
    <property type="evidence" value="ECO:0007669"/>
    <property type="project" value="TreeGrafter"/>
</dbReference>
<evidence type="ECO:0000256" key="1">
    <source>
        <dbReference type="SAM" id="MobiDB-lite"/>
    </source>
</evidence>
<dbReference type="GO" id="GO:0030317">
    <property type="term" value="P:flagellated sperm motility"/>
    <property type="evidence" value="ECO:0007669"/>
    <property type="project" value="TreeGrafter"/>
</dbReference>
<feature type="region of interest" description="Disordered" evidence="1">
    <location>
        <begin position="65"/>
        <end position="142"/>
    </location>
</feature>
<protein>
    <recommendedName>
        <fullName evidence="2">IQ motif and ubiquitin-like domain-containing protein</fullName>
    </recommendedName>
</protein>
<dbReference type="OrthoDB" id="10265862at2759"/>
<sequence>MEVQTGDAGMQTGMEVVREGVGEGLVHKDWYVETFMDQILQRVPEVVIGPDREAVTVVRGPGVLDEAEDLGVEDIEEEERENEEEEVDRASSPLSVAVSKSKESASTGTGASRPSSRSSSRSKAVKFSGFEDDEQKEDTAEAGRGYRLLIEGDVEEKIPMKPGTSLAATLTYISERRGTTTETIKLTPIDKTVDETETLGHGDVRVDFVDVASETMFAKSNHRVPKFKVVDVKIQREDGSWVTSKVAMINCGARKQYLGGFRNKRTGEVYYHVWSQTNPRINPVKMVTREVQTNLPIVDTGNSTVRVITTQTWTPGLWIPNNKDRFLTPRRYVGFDEKLKTMSPHAAATIIQTAWRKYQRKKELLHIVENIHSSWKTKTQFEYLNKLDFERQHLQLMVTQGFPTTRNDFSNLFGVVNQWAVDEATRLMGLKTTINRKAALVNLLRDEVKMLFDLETLRIRSKTENLQKQDVMFLEGTARSRACTYPEGNVTLVDDLNIQKARMFKEMFASYKRTDATTTERLDMLNCFQATLNDYFEPERQIMVLIELLEREVDMIIMGIADEHLVYLRKRFETLFLDLMRDPSVNPQAKYYRKSAIPAKKYSLSRCVECQKILEPYKMFMTLMFKKFTVCKSCMQMRQNSVASMNLAPYQRILEYLRASELEKIDCRSPIAFLLQPFGTYFVVQVLWQGKCMMTGSDYLPGLRLTRWLPDKEWSMWNTILLAESEVAKHERIANPIQHYDESFVLKVRIRNLLGRLHYGVLEGIDIHHPEKIVSSVGILPKNHRLYVNKNHQNFIPKLKKPEFFYPT</sequence>
<organism evidence="3 4">
    <name type="scientific">Apolygus lucorum</name>
    <name type="common">Small green plant bug</name>
    <name type="synonym">Lygocoris lucorum</name>
    <dbReference type="NCBI Taxonomy" id="248454"/>
    <lineage>
        <taxon>Eukaryota</taxon>
        <taxon>Metazoa</taxon>
        <taxon>Ecdysozoa</taxon>
        <taxon>Arthropoda</taxon>
        <taxon>Hexapoda</taxon>
        <taxon>Insecta</taxon>
        <taxon>Pterygota</taxon>
        <taxon>Neoptera</taxon>
        <taxon>Paraneoptera</taxon>
        <taxon>Hemiptera</taxon>
        <taxon>Heteroptera</taxon>
        <taxon>Panheteroptera</taxon>
        <taxon>Cimicomorpha</taxon>
        <taxon>Miridae</taxon>
        <taxon>Mirini</taxon>
        <taxon>Apolygus</taxon>
    </lineage>
</organism>
<dbReference type="AlphaFoldDB" id="A0A6A4J4R8"/>
<dbReference type="PANTHER" id="PTHR21074">
    <property type="entry name" value="IQ AND UBIQUITIN-LIKE DOMAIN-CONTAINING PROTEIN"/>
    <property type="match status" value="1"/>
</dbReference>
<dbReference type="PANTHER" id="PTHR21074:SF0">
    <property type="entry name" value="IQ AND UBIQUITIN-LIKE DOMAIN-CONTAINING PROTEIN"/>
    <property type="match status" value="1"/>
</dbReference>
<dbReference type="Proteomes" id="UP000466442">
    <property type="component" value="Unassembled WGS sequence"/>
</dbReference>
<dbReference type="GO" id="GO:0001669">
    <property type="term" value="C:acrosomal vesicle"/>
    <property type="evidence" value="ECO:0007669"/>
    <property type="project" value="TreeGrafter"/>
</dbReference>
<feature type="compositionally biased region" description="Low complexity" evidence="1">
    <location>
        <begin position="95"/>
        <end position="122"/>
    </location>
</feature>
<dbReference type="GO" id="GO:0031514">
    <property type="term" value="C:motile cilium"/>
    <property type="evidence" value="ECO:0007669"/>
    <property type="project" value="TreeGrafter"/>
</dbReference>
<evidence type="ECO:0000313" key="3">
    <source>
        <dbReference type="EMBL" id="KAF6198805.1"/>
    </source>
</evidence>
<name>A0A6A4J4R8_APOLU</name>
<proteinExistence type="predicted"/>
<dbReference type="InterPro" id="IPR037695">
    <property type="entry name" value="IQUB"/>
</dbReference>
<gene>
    <name evidence="3" type="ORF">GE061_006828</name>
</gene>